<evidence type="ECO:0000313" key="1">
    <source>
        <dbReference type="EMBL" id="GFD57572.1"/>
    </source>
</evidence>
<protein>
    <submittedName>
        <fullName evidence="1">Uncharacterized protein</fullName>
    </submittedName>
</protein>
<name>A0A699XBS5_TANCI</name>
<dbReference type="EMBL" id="BKCJ011842503">
    <property type="protein sequence ID" value="GFD57572.1"/>
    <property type="molecule type" value="Genomic_DNA"/>
</dbReference>
<sequence length="83" mass="9161">MCSHRFGNLNEDGQNVEAQQTLASNIGGLKRKCSHGLGNLNEDGQTLPLDRDVNIFGQQIPVEDVGSSKQRCVRQLHSVEMLQ</sequence>
<organism evidence="1">
    <name type="scientific">Tanacetum cinerariifolium</name>
    <name type="common">Dalmatian daisy</name>
    <name type="synonym">Chrysanthemum cinerariifolium</name>
    <dbReference type="NCBI Taxonomy" id="118510"/>
    <lineage>
        <taxon>Eukaryota</taxon>
        <taxon>Viridiplantae</taxon>
        <taxon>Streptophyta</taxon>
        <taxon>Embryophyta</taxon>
        <taxon>Tracheophyta</taxon>
        <taxon>Spermatophyta</taxon>
        <taxon>Magnoliopsida</taxon>
        <taxon>eudicotyledons</taxon>
        <taxon>Gunneridae</taxon>
        <taxon>Pentapetalae</taxon>
        <taxon>asterids</taxon>
        <taxon>campanulids</taxon>
        <taxon>Asterales</taxon>
        <taxon>Asteraceae</taxon>
        <taxon>Asteroideae</taxon>
        <taxon>Anthemideae</taxon>
        <taxon>Anthemidinae</taxon>
        <taxon>Tanacetum</taxon>
    </lineage>
</organism>
<reference evidence="1" key="1">
    <citation type="journal article" date="2019" name="Sci. Rep.">
        <title>Draft genome of Tanacetum cinerariifolium, the natural source of mosquito coil.</title>
        <authorList>
            <person name="Yamashiro T."/>
            <person name="Shiraishi A."/>
            <person name="Satake H."/>
            <person name="Nakayama K."/>
        </authorList>
    </citation>
    <scope>NUCLEOTIDE SEQUENCE</scope>
</reference>
<accession>A0A699XBS5</accession>
<feature type="non-terminal residue" evidence="1">
    <location>
        <position position="83"/>
    </location>
</feature>
<comment type="caution">
    <text evidence="1">The sequence shown here is derived from an EMBL/GenBank/DDBJ whole genome shotgun (WGS) entry which is preliminary data.</text>
</comment>
<gene>
    <name evidence="1" type="ORF">Tci_929541</name>
</gene>
<dbReference type="AlphaFoldDB" id="A0A699XBS5"/>
<proteinExistence type="predicted"/>